<feature type="domain" description="Aminotransferase class V" evidence="12">
    <location>
        <begin position="43"/>
        <end position="411"/>
    </location>
</feature>
<dbReference type="PROSITE" id="PS00595">
    <property type="entry name" value="AA_TRANSFER_CLASS_5"/>
    <property type="match status" value="1"/>
</dbReference>
<dbReference type="EC" id="2.8.1.7" evidence="5 11"/>
<dbReference type="CDD" id="cd06453">
    <property type="entry name" value="SufS_like"/>
    <property type="match status" value="1"/>
</dbReference>
<accession>A0ABW6ZTY0</accession>
<evidence type="ECO:0000259" key="12">
    <source>
        <dbReference type="Pfam" id="PF00266"/>
    </source>
</evidence>
<dbReference type="InterPro" id="IPR015421">
    <property type="entry name" value="PyrdxlP-dep_Trfase_major"/>
</dbReference>
<dbReference type="InterPro" id="IPR010970">
    <property type="entry name" value="Cys_dSase_SufS"/>
</dbReference>
<evidence type="ECO:0000256" key="4">
    <source>
        <dbReference type="ARBA" id="ARBA00010447"/>
    </source>
</evidence>
<evidence type="ECO:0000313" key="14">
    <source>
        <dbReference type="Proteomes" id="UP001604002"/>
    </source>
</evidence>
<comment type="catalytic activity">
    <reaction evidence="9 11">
        <text>(sulfur carrier)-H + L-cysteine = (sulfur carrier)-SH + L-alanine</text>
        <dbReference type="Rhea" id="RHEA:43892"/>
        <dbReference type="Rhea" id="RHEA-COMP:14737"/>
        <dbReference type="Rhea" id="RHEA-COMP:14739"/>
        <dbReference type="ChEBI" id="CHEBI:29917"/>
        <dbReference type="ChEBI" id="CHEBI:35235"/>
        <dbReference type="ChEBI" id="CHEBI:57972"/>
        <dbReference type="ChEBI" id="CHEBI:64428"/>
        <dbReference type="EC" id="2.8.1.7"/>
    </reaction>
</comment>
<evidence type="ECO:0000256" key="5">
    <source>
        <dbReference type="ARBA" id="ARBA00012239"/>
    </source>
</evidence>
<dbReference type="PIRSF" id="PIRSF005572">
    <property type="entry name" value="NifS"/>
    <property type="match status" value="1"/>
</dbReference>
<comment type="similarity">
    <text evidence="4 11">Belongs to the class-V pyridoxal-phosphate-dependent aminotransferase family. Csd subfamily.</text>
</comment>
<protein>
    <recommendedName>
        <fullName evidence="6 11">Cysteine desulfurase</fullName>
        <ecNumber evidence="5 11">2.8.1.7</ecNumber>
    </recommendedName>
</protein>
<sequence>MTIATPIVSAKLHPAVTGAGFDVYKVRADFPALALEVNGHPLTYLDNAASAQKPRQVIQRMVTAYEREYSNVHRGLHYLANAATEAFEQARESVRGFLNAASVDEIIFTRSGTGAINTVASSLGHSIQPGDEIVLSIMEHHSNIVPWHFLRERKGAVIKWAPVTEDGSFDFEAFKGLLTERTKIVAITQMSNVLGTVTPIKEIAAAAHAVGAKVLVDGCQSIVHMPVDVRDLDVDFFAVTGHKLYAPTGIGVLYGKLDLLAQMPPYEGGGEMIREVTEDYVTYGVPPHRFEAGTPPIVQAIGLGAAVEYVNSIGRERIAAHEHDLSVYAHERLGALNSLRIIGTAPGKGGIISFEMKGAHPHDVATIIDRYGVAVRAGTHCAQPLLARYGTTATCRASFALYNTRADVDRLVDALVKAQDLFA</sequence>
<organism evidence="13 14">
    <name type="scientific">Xanthobacter oligotrophicus</name>
    <dbReference type="NCBI Taxonomy" id="2607286"/>
    <lineage>
        <taxon>Bacteria</taxon>
        <taxon>Pseudomonadati</taxon>
        <taxon>Pseudomonadota</taxon>
        <taxon>Alphaproteobacteria</taxon>
        <taxon>Hyphomicrobiales</taxon>
        <taxon>Xanthobacteraceae</taxon>
        <taxon>Xanthobacter</taxon>
    </lineage>
</organism>
<reference evidence="13 14" key="1">
    <citation type="submission" date="2024-02" db="EMBL/GenBank/DDBJ databases">
        <title>Expansion and revision of Xanthobacter and proposal of Roseixanthobacter gen. nov.</title>
        <authorList>
            <person name="Soltysiak M.P.M."/>
            <person name="Jalihal A."/>
            <person name="Ory A."/>
            <person name="Chrisophersen C."/>
            <person name="Lee A.D."/>
            <person name="Boulton J."/>
            <person name="Springer M."/>
        </authorList>
    </citation>
    <scope>NUCLEOTIDE SEQUENCE [LARGE SCALE GENOMIC DNA]</scope>
    <source>
        <strain evidence="13 14">23A</strain>
    </source>
</reference>
<dbReference type="InterPro" id="IPR015424">
    <property type="entry name" value="PyrdxlP-dep_Trfase"/>
</dbReference>
<dbReference type="NCBIfam" id="TIGR01979">
    <property type="entry name" value="sufS"/>
    <property type="match status" value="1"/>
</dbReference>
<keyword evidence="14" id="KW-1185">Reference proteome</keyword>
<keyword evidence="8 11" id="KW-0663">Pyridoxal phosphate</keyword>
<dbReference type="InterPro" id="IPR000192">
    <property type="entry name" value="Aminotrans_V_dom"/>
</dbReference>
<dbReference type="Gene3D" id="3.90.1150.10">
    <property type="entry name" value="Aspartate Aminotransferase, domain 1"/>
    <property type="match status" value="1"/>
</dbReference>
<comment type="caution">
    <text evidence="13">The sequence shown here is derived from an EMBL/GenBank/DDBJ whole genome shotgun (WGS) entry which is preliminary data.</text>
</comment>
<dbReference type="PANTHER" id="PTHR43586:SF8">
    <property type="entry name" value="CYSTEINE DESULFURASE 1, CHLOROPLASTIC"/>
    <property type="match status" value="1"/>
</dbReference>
<evidence type="ECO:0000256" key="3">
    <source>
        <dbReference type="ARBA" id="ARBA00003120"/>
    </source>
</evidence>
<comment type="cofactor">
    <cofactor evidence="1 10">
        <name>pyridoxal 5'-phosphate</name>
        <dbReference type="ChEBI" id="CHEBI:597326"/>
    </cofactor>
</comment>
<evidence type="ECO:0000256" key="1">
    <source>
        <dbReference type="ARBA" id="ARBA00001933"/>
    </source>
</evidence>
<evidence type="ECO:0000256" key="8">
    <source>
        <dbReference type="ARBA" id="ARBA00022898"/>
    </source>
</evidence>
<evidence type="ECO:0000256" key="9">
    <source>
        <dbReference type="ARBA" id="ARBA00050776"/>
    </source>
</evidence>
<gene>
    <name evidence="13" type="ORF">V5F32_03475</name>
</gene>
<proteinExistence type="inferred from homology"/>
<dbReference type="SUPFAM" id="SSF53383">
    <property type="entry name" value="PLP-dependent transferases"/>
    <property type="match status" value="1"/>
</dbReference>
<dbReference type="InterPro" id="IPR020578">
    <property type="entry name" value="Aminotrans_V_PyrdxlP_BS"/>
</dbReference>
<keyword evidence="7 11" id="KW-0808">Transferase</keyword>
<comment type="function">
    <text evidence="3">Catalyzes the removal of elemental sulfur atoms from cysteine to produce alanine. Seems to participate in the biosynthesis of the nitrogenase metalloclusters by providing the inorganic sulfur required for the Fe-S core formation.</text>
</comment>
<dbReference type="Pfam" id="PF00266">
    <property type="entry name" value="Aminotran_5"/>
    <property type="match status" value="1"/>
</dbReference>
<evidence type="ECO:0000256" key="6">
    <source>
        <dbReference type="ARBA" id="ARBA00013558"/>
    </source>
</evidence>
<dbReference type="InterPro" id="IPR015422">
    <property type="entry name" value="PyrdxlP-dep_Trfase_small"/>
</dbReference>
<evidence type="ECO:0000313" key="13">
    <source>
        <dbReference type="EMBL" id="MFG1371214.1"/>
    </source>
</evidence>
<dbReference type="EMBL" id="JBAFVH010000002">
    <property type="protein sequence ID" value="MFG1371214.1"/>
    <property type="molecule type" value="Genomic_DNA"/>
</dbReference>
<dbReference type="PANTHER" id="PTHR43586">
    <property type="entry name" value="CYSTEINE DESULFURASE"/>
    <property type="match status" value="1"/>
</dbReference>
<dbReference type="Proteomes" id="UP001604002">
    <property type="component" value="Unassembled WGS sequence"/>
</dbReference>
<evidence type="ECO:0000256" key="11">
    <source>
        <dbReference type="RuleBase" id="RU004506"/>
    </source>
</evidence>
<dbReference type="GO" id="GO:0031071">
    <property type="term" value="F:cysteine desulfurase activity"/>
    <property type="evidence" value="ECO:0007669"/>
    <property type="project" value="UniProtKB-EC"/>
</dbReference>
<dbReference type="InterPro" id="IPR016454">
    <property type="entry name" value="Cysteine_dSase"/>
</dbReference>
<comment type="function">
    <text evidence="2 11">Catalyzes the removal of elemental sulfur and selenium atoms from L-cysteine, L-cystine, L-selenocysteine, and L-selenocystine to produce L-alanine.</text>
</comment>
<evidence type="ECO:0000256" key="10">
    <source>
        <dbReference type="RuleBase" id="RU004504"/>
    </source>
</evidence>
<evidence type="ECO:0000256" key="2">
    <source>
        <dbReference type="ARBA" id="ARBA00002824"/>
    </source>
</evidence>
<evidence type="ECO:0000256" key="7">
    <source>
        <dbReference type="ARBA" id="ARBA00022679"/>
    </source>
</evidence>
<dbReference type="RefSeq" id="WP_393991235.1">
    <property type="nucleotide sequence ID" value="NZ_JBAFVH010000002.1"/>
</dbReference>
<name>A0ABW6ZTY0_9HYPH</name>
<dbReference type="Gene3D" id="3.40.640.10">
    <property type="entry name" value="Type I PLP-dependent aspartate aminotransferase-like (Major domain)"/>
    <property type="match status" value="1"/>
</dbReference>